<proteinExistence type="predicted"/>
<comment type="caution">
    <text evidence="3">The sequence shown here is derived from an EMBL/GenBank/DDBJ whole genome shotgun (WGS) entry which is preliminary data.</text>
</comment>
<dbReference type="PANTHER" id="PTHR42081">
    <property type="entry name" value="ZINC FINGER PROTEIN DHHC DOMAIN CONTAINING PROTEIN"/>
    <property type="match status" value="1"/>
</dbReference>
<evidence type="ECO:0000259" key="2">
    <source>
        <dbReference type="Pfam" id="PF26118"/>
    </source>
</evidence>
<evidence type="ECO:0000256" key="1">
    <source>
        <dbReference type="SAM" id="MobiDB-lite"/>
    </source>
</evidence>
<dbReference type="InterPro" id="IPR058348">
    <property type="entry name" value="DUF8035"/>
</dbReference>
<keyword evidence="4" id="KW-1185">Reference proteome</keyword>
<protein>
    <recommendedName>
        <fullName evidence="2">DUF8035 domain-containing protein</fullName>
    </recommendedName>
</protein>
<dbReference type="GeneID" id="80912867"/>
<dbReference type="Proteomes" id="UP001140513">
    <property type="component" value="Unassembled WGS sequence"/>
</dbReference>
<feature type="region of interest" description="Disordered" evidence="1">
    <location>
        <begin position="1"/>
        <end position="72"/>
    </location>
</feature>
<reference evidence="3" key="1">
    <citation type="submission" date="2022-10" db="EMBL/GenBank/DDBJ databases">
        <title>Tapping the CABI collections for fungal endophytes: first genome assemblies for Collariella, Neodidymelliopsis, Ascochyta clinopodiicola, Didymella pomorum, Didymosphaeria variabile, Neocosmospora piperis and Neocucurbitaria cava.</title>
        <authorList>
            <person name="Hill R."/>
        </authorList>
    </citation>
    <scope>NUCLEOTIDE SEQUENCE</scope>
    <source>
        <strain evidence="3">IMI 356815</strain>
    </source>
</reference>
<gene>
    <name evidence="3" type="ORF">N0V89_009337</name>
</gene>
<dbReference type="Pfam" id="PF26118">
    <property type="entry name" value="DUF8035"/>
    <property type="match status" value="1"/>
</dbReference>
<dbReference type="RefSeq" id="XP_056067353.1">
    <property type="nucleotide sequence ID" value="XM_056218088.1"/>
</dbReference>
<feature type="region of interest" description="Disordered" evidence="1">
    <location>
        <begin position="210"/>
        <end position="237"/>
    </location>
</feature>
<organism evidence="3 4">
    <name type="scientific">Didymosphaeria variabile</name>
    <dbReference type="NCBI Taxonomy" id="1932322"/>
    <lineage>
        <taxon>Eukaryota</taxon>
        <taxon>Fungi</taxon>
        <taxon>Dikarya</taxon>
        <taxon>Ascomycota</taxon>
        <taxon>Pezizomycotina</taxon>
        <taxon>Dothideomycetes</taxon>
        <taxon>Pleosporomycetidae</taxon>
        <taxon>Pleosporales</taxon>
        <taxon>Massarineae</taxon>
        <taxon>Didymosphaeriaceae</taxon>
        <taxon>Didymosphaeria</taxon>
    </lineage>
</organism>
<dbReference type="EMBL" id="JAPEUX010000007">
    <property type="protein sequence ID" value="KAJ4347965.1"/>
    <property type="molecule type" value="Genomic_DNA"/>
</dbReference>
<evidence type="ECO:0000313" key="3">
    <source>
        <dbReference type="EMBL" id="KAJ4347965.1"/>
    </source>
</evidence>
<dbReference type="AlphaFoldDB" id="A0A9W8XDK0"/>
<sequence length="251" mass="28566">MALKRHVGRHQEQLALFALPPNLEETDGDVKDDGTNSSDAAVNVDEWRDADMSDSGDSDSVDPSSTAGTTEHVQPRMISCLNCHDWRVHEEHERYCPRCGSEDIAPASARWTKIDRRFVNPQALEEAREQFEEREDCCIVLRVLTQEEIQKLADRTKEIREARQAECEGYNQRWIPKPIENWPPHLRGMTKSAEAARVIVKAAQAAREEAEKKAAKEAEDTKAAHKKALEEAKKAQEELEETKKLLERLQS</sequence>
<accession>A0A9W8XDK0</accession>
<evidence type="ECO:0000313" key="4">
    <source>
        <dbReference type="Proteomes" id="UP001140513"/>
    </source>
</evidence>
<feature type="domain" description="DUF8035" evidence="2">
    <location>
        <begin position="109"/>
        <end position="162"/>
    </location>
</feature>
<dbReference type="OrthoDB" id="5418088at2759"/>
<dbReference type="PANTHER" id="PTHR42081:SF1">
    <property type="entry name" value="ZINC FINGER PROTEIN DHHC DOMAIN CONTAINING PROTEIN"/>
    <property type="match status" value="1"/>
</dbReference>
<name>A0A9W8XDK0_9PLEO</name>